<proteinExistence type="predicted"/>
<dbReference type="InterPro" id="IPR029526">
    <property type="entry name" value="PGBD"/>
</dbReference>
<dbReference type="Proteomes" id="UP001159363">
    <property type="component" value="Chromosome X"/>
</dbReference>
<reference evidence="3 4" key="1">
    <citation type="submission" date="2023-02" db="EMBL/GenBank/DDBJ databases">
        <title>LHISI_Scaffold_Assembly.</title>
        <authorList>
            <person name="Stuart O.P."/>
            <person name="Cleave R."/>
            <person name="Magrath M.J.L."/>
            <person name="Mikheyev A.S."/>
        </authorList>
    </citation>
    <scope>NUCLEOTIDE SEQUENCE [LARGE SCALE GENOMIC DNA]</scope>
    <source>
        <strain evidence="3">Daus_M_001</strain>
        <tissue evidence="3">Leg muscle</tissue>
    </source>
</reference>
<sequence>MSRRTQHGETFNKLEDAVEYFMNISDSDDSESGFEPANCIVDFCQLPPDEDGRLTDEKQVNEDELNEITLAEVCGMIDVHLHSLGTETSNPGAEEGDTSTSDFSEPTTKKQHKDRTLPQWKKCDTFEKQFGIFHKDLNIDESMVPYYRHHNCKMFICGKPIQFGYKVWVLCSNNGYPYNMEIYGGKSVSHNKSLGSRVVIICSLLWKIL</sequence>
<feature type="domain" description="PiggyBac transposable element-derived protein" evidence="2">
    <location>
        <begin position="134"/>
        <end position="197"/>
    </location>
</feature>
<dbReference type="EMBL" id="JARBHB010000004">
    <property type="protein sequence ID" value="KAJ8885738.1"/>
    <property type="molecule type" value="Genomic_DNA"/>
</dbReference>
<evidence type="ECO:0000313" key="3">
    <source>
        <dbReference type="EMBL" id="KAJ8885738.1"/>
    </source>
</evidence>
<name>A0ABQ9HN13_9NEOP</name>
<comment type="caution">
    <text evidence="3">The sequence shown here is derived from an EMBL/GenBank/DDBJ whole genome shotgun (WGS) entry which is preliminary data.</text>
</comment>
<organism evidence="3 4">
    <name type="scientific">Dryococelus australis</name>
    <dbReference type="NCBI Taxonomy" id="614101"/>
    <lineage>
        <taxon>Eukaryota</taxon>
        <taxon>Metazoa</taxon>
        <taxon>Ecdysozoa</taxon>
        <taxon>Arthropoda</taxon>
        <taxon>Hexapoda</taxon>
        <taxon>Insecta</taxon>
        <taxon>Pterygota</taxon>
        <taxon>Neoptera</taxon>
        <taxon>Polyneoptera</taxon>
        <taxon>Phasmatodea</taxon>
        <taxon>Verophasmatodea</taxon>
        <taxon>Anareolatae</taxon>
        <taxon>Phasmatidae</taxon>
        <taxon>Eurycanthinae</taxon>
        <taxon>Dryococelus</taxon>
    </lineage>
</organism>
<dbReference type="InterPro" id="IPR052638">
    <property type="entry name" value="PiggyBac_TE-derived"/>
</dbReference>
<evidence type="ECO:0000313" key="4">
    <source>
        <dbReference type="Proteomes" id="UP001159363"/>
    </source>
</evidence>
<protein>
    <recommendedName>
        <fullName evidence="2">PiggyBac transposable element-derived protein domain-containing protein</fullName>
    </recommendedName>
</protein>
<evidence type="ECO:0000259" key="2">
    <source>
        <dbReference type="Pfam" id="PF13843"/>
    </source>
</evidence>
<dbReference type="Pfam" id="PF13843">
    <property type="entry name" value="DDE_Tnp_1_7"/>
    <property type="match status" value="1"/>
</dbReference>
<feature type="region of interest" description="Disordered" evidence="1">
    <location>
        <begin position="85"/>
        <end position="116"/>
    </location>
</feature>
<dbReference type="PANTHER" id="PTHR47055:SF3">
    <property type="entry name" value="PHORBOL-ESTER_DAG-TYPE DOMAIN-CONTAINING PROTEIN"/>
    <property type="match status" value="1"/>
</dbReference>
<keyword evidence="4" id="KW-1185">Reference proteome</keyword>
<dbReference type="PANTHER" id="PTHR47055">
    <property type="entry name" value="DDE_TNP_1_7 DOMAIN-CONTAINING PROTEIN"/>
    <property type="match status" value="1"/>
</dbReference>
<evidence type="ECO:0000256" key="1">
    <source>
        <dbReference type="SAM" id="MobiDB-lite"/>
    </source>
</evidence>
<accession>A0ABQ9HN13</accession>
<gene>
    <name evidence="3" type="ORF">PR048_011938</name>
</gene>